<dbReference type="Pfam" id="PF21666">
    <property type="entry name" value="DUF4246_N"/>
    <property type="match status" value="1"/>
</dbReference>
<dbReference type="PANTHER" id="PTHR33119">
    <property type="entry name" value="IFI3P"/>
    <property type="match status" value="1"/>
</dbReference>
<accession>A0AAD4EW47</accession>
<dbReference type="AlphaFoldDB" id="A0AAD4EW47"/>
<evidence type="ECO:0000313" key="4">
    <source>
        <dbReference type="EMBL" id="KAG7288718.1"/>
    </source>
</evidence>
<protein>
    <submittedName>
        <fullName evidence="4">Uncharacterized protein</fullName>
    </submittedName>
</protein>
<evidence type="ECO:0000256" key="1">
    <source>
        <dbReference type="SAM" id="MobiDB-lite"/>
    </source>
</evidence>
<dbReference type="EMBL" id="JAHCVI010000002">
    <property type="protein sequence ID" value="KAG7288718.1"/>
    <property type="molecule type" value="Genomic_DNA"/>
</dbReference>
<evidence type="ECO:0000259" key="3">
    <source>
        <dbReference type="Pfam" id="PF21666"/>
    </source>
</evidence>
<keyword evidence="5" id="KW-1185">Reference proteome</keyword>
<dbReference type="Proteomes" id="UP001197093">
    <property type="component" value="Unassembled WGS sequence"/>
</dbReference>
<sequence length="702" mass="80337">MDVKLTTHQPLYPGVNLPLRYLAQRGVPGIDFYPLGSFYGAQGTESELLHMREVAMMILMDSLTDKPDWHKKVFDDTIVAKWRSEALSQPEDAVFDEIIAGKSLPMLRRKRIMTEAAFDYCIAEMRCKAAPFEETGLVFTINAVSHPLSPYGFTTHNTAVKADSLVSDELQEGLKAAFEKLRAEQGPEPDWHPRSDNLVQDLVHPSLYPFVYERTRFILDEIVGVTDAVDKWSGKGEIVPKTDGNQHIGIVRRAFLNGDYINRSYWSQTYQWLPANLAFQEDGTVRFTSYINNLHPKKHPEIYRLVEKLIDTAIPAWERVVSSTPIDESGDPQRRFATPQPVRTEEDEERAWEKFDPEILAAHEAKEGPIRYCEEELDDWRYNNPEPDEDGSRLSQEIQRLKWREIREPHLPEPLDFKPVTYQVEEALSKKFKDTGLQVIVKMASIELTPEKPIFPAGGWHIEGQMNEHIVATALYYLDSENVTPSRLSFRMATSSRQDELQERVGQELYGSYERIYGTKLGHSLDSSAVQTYGSVQTPEGRLLAFPNVFQHAVSSFRLQDPTKPGHRRFIALWLVDPLQRIISTGNVPPQQFDWWAEAVFGTEAGEAATGDMPPEVFQLLLERGAGKAVKPTEALLRSTIQGNRLPAEIMEIVRRRARAETDALMTAEEAREHRLALMEERSAFVDKNRREWRQHYGFCEH</sequence>
<organism evidence="4 5">
    <name type="scientific">Staphylotrichum longicolle</name>
    <dbReference type="NCBI Taxonomy" id="669026"/>
    <lineage>
        <taxon>Eukaryota</taxon>
        <taxon>Fungi</taxon>
        <taxon>Dikarya</taxon>
        <taxon>Ascomycota</taxon>
        <taxon>Pezizomycotina</taxon>
        <taxon>Sordariomycetes</taxon>
        <taxon>Sordariomycetidae</taxon>
        <taxon>Sordariales</taxon>
        <taxon>Chaetomiaceae</taxon>
        <taxon>Staphylotrichum</taxon>
    </lineage>
</organism>
<feature type="domain" description="DUF4246" evidence="2">
    <location>
        <begin position="116"/>
        <end position="598"/>
    </location>
</feature>
<dbReference type="InterPro" id="IPR049192">
    <property type="entry name" value="DUF4246_C"/>
</dbReference>
<dbReference type="Pfam" id="PF14033">
    <property type="entry name" value="DUF4246"/>
    <property type="match status" value="1"/>
</dbReference>
<dbReference type="PANTHER" id="PTHR33119:SF1">
    <property type="entry name" value="FE2OG DIOXYGENASE DOMAIN-CONTAINING PROTEIN"/>
    <property type="match status" value="1"/>
</dbReference>
<feature type="region of interest" description="Disordered" evidence="1">
    <location>
        <begin position="324"/>
        <end position="350"/>
    </location>
</feature>
<evidence type="ECO:0000259" key="2">
    <source>
        <dbReference type="Pfam" id="PF14033"/>
    </source>
</evidence>
<feature type="domain" description="DUF4246" evidence="3">
    <location>
        <begin position="12"/>
        <end position="85"/>
    </location>
</feature>
<dbReference type="InterPro" id="IPR025340">
    <property type="entry name" value="DUF4246"/>
</dbReference>
<reference evidence="4" key="1">
    <citation type="submission" date="2023-02" db="EMBL/GenBank/DDBJ databases">
        <authorList>
            <person name="Palmer J.M."/>
        </authorList>
    </citation>
    <scope>NUCLEOTIDE SEQUENCE</scope>
    <source>
        <strain evidence="4">FW57</strain>
    </source>
</reference>
<gene>
    <name evidence="4" type="ORF">NEMBOFW57_005074</name>
</gene>
<proteinExistence type="predicted"/>
<name>A0AAD4EW47_9PEZI</name>
<evidence type="ECO:0000313" key="5">
    <source>
        <dbReference type="Proteomes" id="UP001197093"/>
    </source>
</evidence>
<comment type="caution">
    <text evidence="4">The sequence shown here is derived from an EMBL/GenBank/DDBJ whole genome shotgun (WGS) entry which is preliminary data.</text>
</comment>
<dbReference type="InterPro" id="IPR049207">
    <property type="entry name" value="DUF4246_N"/>
</dbReference>